<accession>A0A2Z6SI19</accession>
<dbReference type="AlphaFoldDB" id="A0A2Z6SI19"/>
<dbReference type="EMBL" id="BEXD01004002">
    <property type="protein sequence ID" value="GBC05319.1"/>
    <property type="molecule type" value="Genomic_DNA"/>
</dbReference>
<evidence type="ECO:0000313" key="2">
    <source>
        <dbReference type="Proteomes" id="UP000247702"/>
    </source>
</evidence>
<dbReference type="Proteomes" id="UP000247702">
    <property type="component" value="Unassembled WGS sequence"/>
</dbReference>
<evidence type="ECO:0000313" key="1">
    <source>
        <dbReference type="EMBL" id="GBC05319.1"/>
    </source>
</evidence>
<comment type="caution">
    <text evidence="1">The sequence shown here is derived from an EMBL/GenBank/DDBJ whole genome shotgun (WGS) entry which is preliminary data.</text>
</comment>
<protein>
    <submittedName>
        <fullName evidence="1">Uncharacterized protein</fullName>
    </submittedName>
</protein>
<proteinExistence type="predicted"/>
<keyword evidence="2" id="KW-1185">Reference proteome</keyword>
<organism evidence="1 2">
    <name type="scientific">Rhizophagus clarus</name>
    <dbReference type="NCBI Taxonomy" id="94130"/>
    <lineage>
        <taxon>Eukaryota</taxon>
        <taxon>Fungi</taxon>
        <taxon>Fungi incertae sedis</taxon>
        <taxon>Mucoromycota</taxon>
        <taxon>Glomeromycotina</taxon>
        <taxon>Glomeromycetes</taxon>
        <taxon>Glomerales</taxon>
        <taxon>Glomeraceae</taxon>
        <taxon>Rhizophagus</taxon>
    </lineage>
</organism>
<name>A0A2Z6SI19_9GLOM</name>
<sequence>MLWQVWMDKKEYLNLNSDVKNISIKRELKGIIGNYWTKQPLKEFIHVIVYSPDLTILRKMDSIMNSLNPANISLQQLYKEQNIKHGSILFYNRTYKNVEFTRKCKIKDIYDIKKLSVILTSTDNEEILMSFIVYLSSNCIFSNQMIALKTTHGLPEMPMIGFHHR</sequence>
<gene>
    <name evidence="1" type="ORF">RclHR1_06180004</name>
</gene>
<reference evidence="1 2" key="1">
    <citation type="submission" date="2017-11" db="EMBL/GenBank/DDBJ databases">
        <title>The genome of Rhizophagus clarus HR1 reveals common genetic basis of auxotrophy among arbuscular mycorrhizal fungi.</title>
        <authorList>
            <person name="Kobayashi Y."/>
        </authorList>
    </citation>
    <scope>NUCLEOTIDE SEQUENCE [LARGE SCALE GENOMIC DNA]</scope>
    <source>
        <strain evidence="1 2">HR1</strain>
    </source>
</reference>